<gene>
    <name evidence="1" type="ORF">QYS49_36990</name>
</gene>
<sequence>MQYKLKYDFIIGGAGLAGLTLAWKMLDEGLLKHKKLLIIDRDKKNTNDRTWCFWAEPDKWLNDLPISKSWKNACVKGNDFEINQSLHPYQYYKIEGIDYYNFIFNKLSNSAQITIIQDVIVGENAKSKIVETQNAQYQFTEYFFKSYFIADELLDIRNPKKHFIWQHFLGWKIKTQSNNFDLETITYMDMRVPEVKSGLSFGYILPEKKNEALVEYTLFSAELWKKEEYENALRHYIENTLNIQEYEIVEEEYNKIPMTNTVFEQRNNSIIPIGTLAGTVKPSTGYSFVRNYRHIHLIVNSLRSNTQSFESANSKRFRFYDEVLMNVLVTEKSSGHEVFGKLYKGNTLPALLKFLNEETSLWEDLKIMNTVPKWAFVKAVFGEMAPKGSRTKTFTEETL</sequence>
<reference evidence="1 2" key="1">
    <citation type="submission" date="2023-08" db="EMBL/GenBank/DDBJ databases">
        <title>Comparative genomics and taxonomic characterization of three novel marine species of genus Marivirga.</title>
        <authorList>
            <person name="Muhammad N."/>
            <person name="Kim S.-G."/>
        </authorList>
    </citation>
    <scope>NUCLEOTIDE SEQUENCE [LARGE SCALE GENOMIC DNA]</scope>
    <source>
        <strain evidence="1 2">BDSF4-3</strain>
    </source>
</reference>
<dbReference type="RefSeq" id="WP_308347771.1">
    <property type="nucleotide sequence ID" value="NZ_CP129971.1"/>
</dbReference>
<proteinExistence type="predicted"/>
<dbReference type="EMBL" id="CP129971">
    <property type="protein sequence ID" value="WMN11043.1"/>
    <property type="molecule type" value="Genomic_DNA"/>
</dbReference>
<dbReference type="Proteomes" id="UP001230496">
    <property type="component" value="Chromosome"/>
</dbReference>
<name>A0AA51RBY7_9BACT</name>
<evidence type="ECO:0000313" key="1">
    <source>
        <dbReference type="EMBL" id="WMN11043.1"/>
    </source>
</evidence>
<dbReference type="KEGG" id="msaa:QYS49_36990"/>
<accession>A0AA51RBY7</accession>
<dbReference type="AlphaFoldDB" id="A0AA51RBY7"/>
<protein>
    <submittedName>
        <fullName evidence="1">Lycopene cyclase family protein</fullName>
    </submittedName>
</protein>
<dbReference type="Gene3D" id="3.50.50.60">
    <property type="entry name" value="FAD/NAD(P)-binding domain"/>
    <property type="match status" value="1"/>
</dbReference>
<evidence type="ECO:0000313" key="2">
    <source>
        <dbReference type="Proteomes" id="UP001230496"/>
    </source>
</evidence>
<dbReference type="InterPro" id="IPR036188">
    <property type="entry name" value="FAD/NAD-bd_sf"/>
</dbReference>
<dbReference type="SUPFAM" id="SSF51905">
    <property type="entry name" value="FAD/NAD(P)-binding domain"/>
    <property type="match status" value="1"/>
</dbReference>
<organism evidence="1 2">
    <name type="scientific">Marivirga salinarum</name>
    <dbReference type="NCBI Taxonomy" id="3059078"/>
    <lineage>
        <taxon>Bacteria</taxon>
        <taxon>Pseudomonadati</taxon>
        <taxon>Bacteroidota</taxon>
        <taxon>Cytophagia</taxon>
        <taxon>Cytophagales</taxon>
        <taxon>Marivirgaceae</taxon>
        <taxon>Marivirga</taxon>
    </lineage>
</organism>
<keyword evidence="2" id="KW-1185">Reference proteome</keyword>
<dbReference type="Pfam" id="PF05834">
    <property type="entry name" value="Lycopene_cycl"/>
    <property type="match status" value="1"/>
</dbReference>